<evidence type="ECO:0000313" key="3">
    <source>
        <dbReference type="EMBL" id="KAG5457925.1"/>
    </source>
</evidence>
<reference evidence="3 4" key="1">
    <citation type="journal article" name="Sci. Rep.">
        <title>Genome-scale phylogenetic analyses confirm Olpidium as the closest living zoosporic fungus to the non-flagellated, terrestrial fungi.</title>
        <authorList>
            <person name="Chang Y."/>
            <person name="Rochon D."/>
            <person name="Sekimoto S."/>
            <person name="Wang Y."/>
            <person name="Chovatia M."/>
            <person name="Sandor L."/>
            <person name="Salamov A."/>
            <person name="Grigoriev I.V."/>
            <person name="Stajich J.E."/>
            <person name="Spatafora J.W."/>
        </authorList>
    </citation>
    <scope>NUCLEOTIDE SEQUENCE [LARGE SCALE GENOMIC DNA]</scope>
    <source>
        <strain evidence="3">S191</strain>
    </source>
</reference>
<evidence type="ECO:0000313" key="4">
    <source>
        <dbReference type="Proteomes" id="UP000673691"/>
    </source>
</evidence>
<feature type="transmembrane region" description="Helical" evidence="2">
    <location>
        <begin position="197"/>
        <end position="218"/>
    </location>
</feature>
<protein>
    <recommendedName>
        <fullName evidence="5">Transmembrane protein</fullName>
    </recommendedName>
</protein>
<keyword evidence="2" id="KW-1133">Transmembrane helix</keyword>
<comment type="caution">
    <text evidence="3">The sequence shown here is derived from an EMBL/GenBank/DDBJ whole genome shotgun (WGS) entry which is preliminary data.</text>
</comment>
<dbReference type="Pfam" id="PF17010">
    <property type="entry name" value="DUF5092"/>
    <property type="match status" value="1"/>
</dbReference>
<accession>A0A8H8DGT5</accession>
<evidence type="ECO:0000256" key="1">
    <source>
        <dbReference type="SAM" id="MobiDB-lite"/>
    </source>
</evidence>
<keyword evidence="4" id="KW-1185">Reference proteome</keyword>
<dbReference type="EMBL" id="JAEFCI010009246">
    <property type="protein sequence ID" value="KAG5457925.1"/>
    <property type="molecule type" value="Genomic_DNA"/>
</dbReference>
<dbReference type="AlphaFoldDB" id="A0A8H8DGT5"/>
<organism evidence="3 4">
    <name type="scientific">Olpidium bornovanus</name>
    <dbReference type="NCBI Taxonomy" id="278681"/>
    <lineage>
        <taxon>Eukaryota</taxon>
        <taxon>Fungi</taxon>
        <taxon>Fungi incertae sedis</taxon>
        <taxon>Olpidiomycota</taxon>
        <taxon>Olpidiomycotina</taxon>
        <taxon>Olpidiomycetes</taxon>
        <taxon>Olpidiales</taxon>
        <taxon>Olpidiaceae</taxon>
        <taxon>Olpidium</taxon>
    </lineage>
</organism>
<feature type="region of interest" description="Disordered" evidence="1">
    <location>
        <begin position="81"/>
        <end position="108"/>
    </location>
</feature>
<name>A0A8H8DGT5_9FUNG</name>
<evidence type="ECO:0000256" key="2">
    <source>
        <dbReference type="SAM" id="Phobius"/>
    </source>
</evidence>
<keyword evidence="2" id="KW-0472">Membrane</keyword>
<dbReference type="InterPro" id="IPR031537">
    <property type="entry name" value="DUF5092"/>
</dbReference>
<feature type="transmembrane region" description="Helical" evidence="2">
    <location>
        <begin position="224"/>
        <end position="245"/>
    </location>
</feature>
<sequence>MSAGVVRTSFAPRGLKHHTVRSISYMNDKEGATDPNDWVQHHLADGLDDVGWHGQRVEQQDRLTMRTLGGAVVIPGVRSAKLRTSRPAAENPPPTLSAKTKPPGSAGTTETITPVFYEFHYYGSDDDFLMKSSVRQYFKQNALEPADAVLFTISTGTTTTVPAGVDLEEHPALLGFQYAIDGPAGAEMTRFRLCSRWYVKVVVLLYIALAVVLVRFVVSDSYMYLFAFLLVFVLCFLMIFFVDILEQSRAVRNMVGSPAMESPSAVSE</sequence>
<evidence type="ECO:0008006" key="5">
    <source>
        <dbReference type="Google" id="ProtNLM"/>
    </source>
</evidence>
<dbReference type="Proteomes" id="UP000673691">
    <property type="component" value="Unassembled WGS sequence"/>
</dbReference>
<proteinExistence type="predicted"/>
<dbReference type="OrthoDB" id="2189509at2759"/>
<keyword evidence="2" id="KW-0812">Transmembrane</keyword>
<gene>
    <name evidence="3" type="ORF">BJ554DRAFT_1951</name>
</gene>